<feature type="compositionally biased region" description="Low complexity" evidence="7">
    <location>
        <begin position="913"/>
        <end position="924"/>
    </location>
</feature>
<feature type="domain" description="W2" evidence="8">
    <location>
        <begin position="1132"/>
        <end position="1303"/>
    </location>
</feature>
<feature type="region of interest" description="Disordered" evidence="7">
    <location>
        <begin position="145"/>
        <end position="405"/>
    </location>
</feature>
<dbReference type="SMART" id="SM00515">
    <property type="entry name" value="eIF5C"/>
    <property type="match status" value="1"/>
</dbReference>
<proteinExistence type="inferred from homology"/>
<evidence type="ECO:0000256" key="7">
    <source>
        <dbReference type="SAM" id="MobiDB-lite"/>
    </source>
</evidence>
<dbReference type="SUPFAM" id="SSF48371">
    <property type="entry name" value="ARM repeat"/>
    <property type="match status" value="3"/>
</dbReference>
<dbReference type="Pfam" id="PF02854">
    <property type="entry name" value="MIF4G"/>
    <property type="match status" value="1"/>
</dbReference>
<keyword evidence="3" id="KW-0597">Phosphoprotein</keyword>
<comment type="caution">
    <text evidence="10">The sequence shown here is derived from an EMBL/GenBank/DDBJ whole genome shotgun (WGS) entry which is preliminary data.</text>
</comment>
<dbReference type="InterPro" id="IPR003307">
    <property type="entry name" value="W2_domain"/>
</dbReference>
<dbReference type="InterPro" id="IPR003890">
    <property type="entry name" value="MIF4G-like_typ-3"/>
</dbReference>
<feature type="compositionally biased region" description="Pro residues" evidence="7">
    <location>
        <begin position="12"/>
        <end position="21"/>
    </location>
</feature>
<feature type="compositionally biased region" description="Basic and acidic residues" evidence="7">
    <location>
        <begin position="895"/>
        <end position="904"/>
    </location>
</feature>
<dbReference type="Pfam" id="PF02847">
    <property type="entry name" value="MA3"/>
    <property type="match status" value="1"/>
</dbReference>
<feature type="compositionally biased region" description="Polar residues" evidence="7">
    <location>
        <begin position="265"/>
        <end position="279"/>
    </location>
</feature>
<feature type="compositionally biased region" description="Polar residues" evidence="7">
    <location>
        <begin position="145"/>
        <end position="164"/>
    </location>
</feature>
<dbReference type="InterPro" id="IPR016024">
    <property type="entry name" value="ARM-type_fold"/>
</dbReference>
<evidence type="ECO:0000259" key="9">
    <source>
        <dbReference type="PROSITE" id="PS51366"/>
    </source>
</evidence>
<feature type="compositionally biased region" description="Basic and acidic residues" evidence="7">
    <location>
        <begin position="854"/>
        <end position="868"/>
    </location>
</feature>
<feature type="compositionally biased region" description="Polar residues" evidence="7">
    <location>
        <begin position="289"/>
        <end position="298"/>
    </location>
</feature>
<evidence type="ECO:0000256" key="3">
    <source>
        <dbReference type="ARBA" id="ARBA00022553"/>
    </source>
</evidence>
<sequence>MQAMNTDQQPYYPAPSGPHPAPNGYYQPNGIDTHFTPRNPNGYGQHRMHQSYYPQGPNAYNPQQVYMQSFVPPSPFVHANDPQSMTPFRLVVRPPNEVPTGAPNYMQPTSYLSYQNNNLQQQSTAYPTPYYRPPYHVPQNIPQQTSAAQLSNQTQLSPSQYTLPNNQQQTQSSINQQYGTSSQSSQSQEKRKRQPLKIVDPVSQKALELEPEAPSVNSTPSNDEDRQKDTVVDSTNITSKVPDDTNKTQKREDFRRQMADLIKPNGSTEKTENQSSNVVKNEPRKESTAIKTTQQSQPGYPGIRTRSITDEKPVLPPNLEDTKENKRDQINSQKQLENTNSETTSDNEVQSTEEIQSDTSDIIDKAQPASTLPATESSDDITATPSNDTESESVTSEKTPSKSQRYTYSIEELRAKRYALSAQKKPTDLKYVADIYIPPAKPKSVDANVKFLREIRLILNKLTPQTYEKLLKKLDELELDRYERLEGMIDIFFSKAVEEPKFCFMYAALCQHFQRKQVTVPGLDGQMITHYFRQILLTRCQTKFETDYRQDIDYDKRKLELDAITDEKRQKEAAEDLEEALFKAKRRNFGNILFIGELFKLGMLTETIMFDCMDYLLQDKADEENLECLCKLLRAIGKELDARVNDKSQNRKNLENNYKELENIVGVKQVSARARFMIQDLMDLRKANWVARIAEAKPMKIDDIHEQERIKREQQERDQERDRQQRRDQHRNNPGGGGGGGNNNPQQYTGRGSRGSGMKQQPNRMDDDRNVSRFSVNSVRQYQTSDKRNPTTTLNLAPQFTWSKPATTEKKPEDDRANMNRTGKPPSGSTQQYNNKSKTATPPGTPGYMTQRQPSRELTRENPVEVLRRTASASKEVPNSNNTSMTDSRNSSRNVSREQSRNASRESSLNKVSATPASTTTAAAENNSFDEEKTTTRVHALIEEYTENYSDNNNRSVLEAVEDLSDFCTSNTNQQAIIVRELFTNVLEGKPRARKAIGHLLDMTLQKNLISDQGFLSGLKTLIEAVPDYIVDIPLVWQYIGEILGAFIGGSSSNMLLLKPILLLIPDEVSKQLFQYITRYAIEFSSKSHVQTNWQSVNFSLNDLFEPNSIDSSFLNEYNWLSDSTETTTTTGSNKENNLPRANSQLVTLFKSVNDPDSAVPDAEITKYIHEKMNSEDKFYIRTIVLSYLEACLINRGQQIKIQEDIAKKRMTVLNGIIEHKPEAELQVVYAIQNFVSKLEHPPKMAQLLFDIFYDEECVSEDTFYEWLNQPDQSEIEGHSIVVVSTKDFFDWLQQAETEGEGDEE</sequence>
<dbReference type="Proteomes" id="UP000663877">
    <property type="component" value="Unassembled WGS sequence"/>
</dbReference>
<evidence type="ECO:0000313" key="11">
    <source>
        <dbReference type="Proteomes" id="UP000663877"/>
    </source>
</evidence>
<feature type="coiled-coil region" evidence="6">
    <location>
        <begin position="637"/>
        <end position="664"/>
    </location>
</feature>
<feature type="compositionally biased region" description="Low complexity" evidence="7">
    <location>
        <begin position="165"/>
        <end position="187"/>
    </location>
</feature>
<protein>
    <submittedName>
        <fullName evidence="10">Uncharacterized protein</fullName>
    </submittedName>
</protein>
<feature type="compositionally biased region" description="Polar residues" evidence="7">
    <location>
        <begin position="871"/>
        <end position="894"/>
    </location>
</feature>
<evidence type="ECO:0000259" key="8">
    <source>
        <dbReference type="PROSITE" id="PS51363"/>
    </source>
</evidence>
<feature type="compositionally biased region" description="Polar residues" evidence="7">
    <location>
        <begin position="827"/>
        <end position="853"/>
    </location>
</feature>
<dbReference type="PROSITE" id="PS51366">
    <property type="entry name" value="MI"/>
    <property type="match status" value="1"/>
</dbReference>
<feature type="compositionally biased region" description="Basic and acidic residues" evidence="7">
    <location>
        <begin position="241"/>
        <end position="258"/>
    </location>
</feature>
<keyword evidence="4" id="KW-0810">Translation regulation</keyword>
<gene>
    <name evidence="10" type="ORF">BJG266_LOCUS580</name>
</gene>
<feature type="region of interest" description="Disordered" evidence="7">
    <location>
        <begin position="1"/>
        <end position="59"/>
    </location>
</feature>
<dbReference type="GO" id="GO:0006417">
    <property type="term" value="P:regulation of translation"/>
    <property type="evidence" value="ECO:0007669"/>
    <property type="project" value="UniProtKB-KW"/>
</dbReference>
<feature type="compositionally biased region" description="Polar residues" evidence="7">
    <location>
        <begin position="772"/>
        <end position="806"/>
    </location>
</feature>
<dbReference type="PROSITE" id="PS51363">
    <property type="entry name" value="W2"/>
    <property type="match status" value="1"/>
</dbReference>
<evidence type="ECO:0000256" key="1">
    <source>
        <dbReference type="ARBA" id="ARBA00005775"/>
    </source>
</evidence>
<organism evidence="10 11">
    <name type="scientific">Adineta steineri</name>
    <dbReference type="NCBI Taxonomy" id="433720"/>
    <lineage>
        <taxon>Eukaryota</taxon>
        <taxon>Metazoa</taxon>
        <taxon>Spiralia</taxon>
        <taxon>Gnathifera</taxon>
        <taxon>Rotifera</taxon>
        <taxon>Eurotatoria</taxon>
        <taxon>Bdelloidea</taxon>
        <taxon>Adinetida</taxon>
        <taxon>Adinetidae</taxon>
        <taxon>Adineta</taxon>
    </lineage>
</organism>
<name>A0A813MP41_9BILA</name>
<feature type="compositionally biased region" description="Basic and acidic residues" evidence="7">
    <location>
        <begin position="711"/>
        <end position="731"/>
    </location>
</feature>
<dbReference type="PANTHER" id="PTHR23253">
    <property type="entry name" value="EUKARYOTIC TRANSLATION INITIATION FACTOR 4 GAMMA"/>
    <property type="match status" value="1"/>
</dbReference>
<feature type="domain" description="MI" evidence="9">
    <location>
        <begin position="933"/>
        <end position="1063"/>
    </location>
</feature>
<keyword evidence="6" id="KW-0175">Coiled coil</keyword>
<evidence type="ECO:0000256" key="5">
    <source>
        <dbReference type="ARBA" id="ARBA00022917"/>
    </source>
</evidence>
<dbReference type="InterPro" id="IPR003891">
    <property type="entry name" value="Initiation_fac_eIF4g_MI"/>
</dbReference>
<feature type="compositionally biased region" description="Basic and acidic residues" evidence="7">
    <location>
        <begin position="807"/>
        <end position="818"/>
    </location>
</feature>
<dbReference type="SMART" id="SM00544">
    <property type="entry name" value="MA3"/>
    <property type="match status" value="1"/>
</dbReference>
<dbReference type="Pfam" id="PF02020">
    <property type="entry name" value="W2"/>
    <property type="match status" value="1"/>
</dbReference>
<keyword evidence="5" id="KW-0648">Protein biosynthesis</keyword>
<dbReference type="GO" id="GO:0003743">
    <property type="term" value="F:translation initiation factor activity"/>
    <property type="evidence" value="ECO:0007669"/>
    <property type="project" value="UniProtKB-KW"/>
</dbReference>
<dbReference type="GO" id="GO:0003729">
    <property type="term" value="F:mRNA binding"/>
    <property type="evidence" value="ECO:0007669"/>
    <property type="project" value="TreeGrafter"/>
</dbReference>
<reference evidence="10" key="1">
    <citation type="submission" date="2021-02" db="EMBL/GenBank/DDBJ databases">
        <authorList>
            <person name="Nowell W R."/>
        </authorList>
    </citation>
    <scope>NUCLEOTIDE SEQUENCE</scope>
</reference>
<evidence type="ECO:0000256" key="2">
    <source>
        <dbReference type="ARBA" id="ARBA00022540"/>
    </source>
</evidence>
<dbReference type="Gene3D" id="1.25.40.180">
    <property type="match status" value="3"/>
</dbReference>
<accession>A0A813MP41</accession>
<feature type="compositionally biased region" description="Polar residues" evidence="7">
    <location>
        <begin position="330"/>
        <end position="360"/>
    </location>
</feature>
<feature type="compositionally biased region" description="Basic and acidic residues" evidence="7">
    <location>
        <begin position="320"/>
        <end position="329"/>
    </location>
</feature>
<dbReference type="GO" id="GO:0016281">
    <property type="term" value="C:eukaryotic translation initiation factor 4F complex"/>
    <property type="evidence" value="ECO:0007669"/>
    <property type="project" value="TreeGrafter"/>
</dbReference>
<comment type="similarity">
    <text evidence="1">Belongs to the eukaryotic initiation factor 4G family.</text>
</comment>
<dbReference type="SMART" id="SM00543">
    <property type="entry name" value="MIF4G"/>
    <property type="match status" value="1"/>
</dbReference>
<keyword evidence="2" id="KW-0396">Initiation factor</keyword>
<evidence type="ECO:0000313" key="10">
    <source>
        <dbReference type="EMBL" id="CAF0723781.1"/>
    </source>
</evidence>
<evidence type="ECO:0000256" key="4">
    <source>
        <dbReference type="ARBA" id="ARBA00022845"/>
    </source>
</evidence>
<feature type="region of interest" description="Disordered" evidence="7">
    <location>
        <begin position="711"/>
        <end position="934"/>
    </location>
</feature>
<feature type="compositionally biased region" description="Polar residues" evidence="7">
    <location>
        <begin position="368"/>
        <end position="405"/>
    </location>
</feature>
<dbReference type="EMBL" id="CAJNOI010000001">
    <property type="protein sequence ID" value="CAF0723781.1"/>
    <property type="molecule type" value="Genomic_DNA"/>
</dbReference>
<evidence type="ECO:0000256" key="6">
    <source>
        <dbReference type="SAM" id="Coils"/>
    </source>
</evidence>
<dbReference type="PANTHER" id="PTHR23253:SF78">
    <property type="entry name" value="EUKARYOTIC TRANSLATION INITIATION FACTOR 4G1, ISOFORM B-RELATED"/>
    <property type="match status" value="1"/>
</dbReference>
<dbReference type="FunFam" id="1.25.40.180:FF:000042">
    <property type="entry name" value="Eukaryotic translation initiation factor 4 gamma"/>
    <property type="match status" value="1"/>
</dbReference>